<protein>
    <submittedName>
        <fullName evidence="4">Aste57867_10495 protein</fullName>
    </submittedName>
</protein>
<dbReference type="Pfam" id="PF24906">
    <property type="entry name" value="Zf_WRKY19"/>
    <property type="match status" value="2"/>
</dbReference>
<dbReference type="EMBL" id="CAADRA010005232">
    <property type="protein sequence ID" value="VFT87369.1"/>
    <property type="molecule type" value="Genomic_DNA"/>
</dbReference>
<accession>A0A485KQZ5</accession>
<dbReference type="PANTHER" id="PTHR31827:SF1">
    <property type="entry name" value="EMB|CAB89363.1"/>
    <property type="match status" value="1"/>
</dbReference>
<dbReference type="PANTHER" id="PTHR31827">
    <property type="entry name" value="EMB|CAB89363.1"/>
    <property type="match status" value="1"/>
</dbReference>
<sequence>MYCTPDPAYPLRPTKPRSTVTANHQTPEPLNPHHIPFQCAVDHCPHFAKIERVCLAHFRQLFPDRLIVHGGTRRTRPPSPPSRNRKCQTSGCQSYARSGGFCTRHGGGRRCEMDGCHTAAQTGGFCRLHGGGSKCRLDNCSQFARVRGLCLQHNREKDQAEDKIELYL</sequence>
<keyword evidence="5" id="KW-1185">Reference proteome</keyword>
<reference evidence="3" key="2">
    <citation type="submission" date="2019-06" db="EMBL/GenBank/DDBJ databases">
        <title>Genomics analysis of Aphanomyces spp. identifies a new class of oomycete effector associated with host adaptation.</title>
        <authorList>
            <person name="Gaulin E."/>
        </authorList>
    </citation>
    <scope>NUCLEOTIDE SEQUENCE</scope>
    <source>
        <strain evidence="3">CBS 578.67</strain>
    </source>
</reference>
<organism evidence="4 5">
    <name type="scientific">Aphanomyces stellatus</name>
    <dbReference type="NCBI Taxonomy" id="120398"/>
    <lineage>
        <taxon>Eukaryota</taxon>
        <taxon>Sar</taxon>
        <taxon>Stramenopiles</taxon>
        <taxon>Oomycota</taxon>
        <taxon>Saprolegniomycetes</taxon>
        <taxon>Saprolegniales</taxon>
        <taxon>Verrucalvaceae</taxon>
        <taxon>Aphanomyces</taxon>
    </lineage>
</organism>
<evidence type="ECO:0000313" key="5">
    <source>
        <dbReference type="Proteomes" id="UP000332933"/>
    </source>
</evidence>
<reference evidence="4 5" key="1">
    <citation type="submission" date="2019-03" db="EMBL/GenBank/DDBJ databases">
        <authorList>
            <person name="Gaulin E."/>
            <person name="Dumas B."/>
        </authorList>
    </citation>
    <scope>NUCLEOTIDE SEQUENCE [LARGE SCALE GENOMIC DNA]</scope>
    <source>
        <strain evidence="4">CBS 568.67</strain>
    </source>
</reference>
<evidence type="ECO:0000313" key="4">
    <source>
        <dbReference type="EMBL" id="VFT87369.1"/>
    </source>
</evidence>
<feature type="region of interest" description="Disordered" evidence="1">
    <location>
        <begin position="70"/>
        <end position="90"/>
    </location>
</feature>
<evidence type="ECO:0000313" key="3">
    <source>
        <dbReference type="EMBL" id="KAF0698931.1"/>
    </source>
</evidence>
<dbReference type="AlphaFoldDB" id="A0A485KQZ5"/>
<feature type="compositionally biased region" description="Polar residues" evidence="1">
    <location>
        <begin position="16"/>
        <end position="25"/>
    </location>
</feature>
<evidence type="ECO:0000259" key="2">
    <source>
        <dbReference type="Pfam" id="PF24906"/>
    </source>
</evidence>
<proteinExistence type="predicted"/>
<gene>
    <name evidence="4" type="primary">Aste57867_10495</name>
    <name evidence="3" type="ORF">As57867_010455</name>
    <name evidence="4" type="ORF">ASTE57867_10495</name>
</gene>
<dbReference type="InterPro" id="IPR056866">
    <property type="entry name" value="Znf_WRKY19"/>
</dbReference>
<feature type="region of interest" description="Disordered" evidence="1">
    <location>
        <begin position="1"/>
        <end position="25"/>
    </location>
</feature>
<dbReference type="Proteomes" id="UP000332933">
    <property type="component" value="Unassembled WGS sequence"/>
</dbReference>
<dbReference type="EMBL" id="VJMH01005211">
    <property type="protein sequence ID" value="KAF0698931.1"/>
    <property type="molecule type" value="Genomic_DNA"/>
</dbReference>
<feature type="domain" description="WRKY19-like zinc finger" evidence="2">
    <location>
        <begin position="85"/>
        <end position="107"/>
    </location>
</feature>
<evidence type="ECO:0000256" key="1">
    <source>
        <dbReference type="SAM" id="MobiDB-lite"/>
    </source>
</evidence>
<feature type="domain" description="WRKY19-like zinc finger" evidence="2">
    <location>
        <begin position="108"/>
        <end position="131"/>
    </location>
</feature>
<name>A0A485KQZ5_9STRA</name>
<dbReference type="OrthoDB" id="77038at2759"/>